<proteinExistence type="inferred from homology"/>
<dbReference type="SUPFAM" id="SSF56349">
    <property type="entry name" value="DNA breaking-rejoining enzymes"/>
    <property type="match status" value="1"/>
</dbReference>
<evidence type="ECO:0000256" key="3">
    <source>
        <dbReference type="ARBA" id="ARBA00022908"/>
    </source>
</evidence>
<protein>
    <submittedName>
        <fullName evidence="9">Tyrosine-type recombinase/integrase</fullName>
    </submittedName>
</protein>
<dbReference type="Gene3D" id="1.10.443.10">
    <property type="entry name" value="Intergrase catalytic core"/>
    <property type="match status" value="1"/>
</dbReference>
<dbReference type="InterPro" id="IPR004107">
    <property type="entry name" value="Integrase_SAM-like_N"/>
</dbReference>
<dbReference type="PANTHER" id="PTHR30349:SF89">
    <property type="entry name" value="INTEGRASE_RECOMBINASE"/>
    <property type="match status" value="1"/>
</dbReference>
<dbReference type="GO" id="GO:0015074">
    <property type="term" value="P:DNA integration"/>
    <property type="evidence" value="ECO:0007669"/>
    <property type="project" value="UniProtKB-KW"/>
</dbReference>
<dbReference type="GO" id="GO:0003677">
    <property type="term" value="F:DNA binding"/>
    <property type="evidence" value="ECO:0007669"/>
    <property type="project" value="UniProtKB-UniRule"/>
</dbReference>
<evidence type="ECO:0000256" key="2">
    <source>
        <dbReference type="ARBA" id="ARBA00008857"/>
    </source>
</evidence>
<evidence type="ECO:0000259" key="7">
    <source>
        <dbReference type="PROSITE" id="PS51898"/>
    </source>
</evidence>
<dbReference type="InterPro" id="IPR002104">
    <property type="entry name" value="Integrase_catalytic"/>
</dbReference>
<reference evidence="9" key="1">
    <citation type="submission" date="2021-06" db="EMBL/GenBank/DDBJ databases">
        <title>Description of novel taxa of the family Lachnospiraceae.</title>
        <authorList>
            <person name="Chaplin A.V."/>
            <person name="Sokolova S.R."/>
            <person name="Pikina A.P."/>
            <person name="Korzhanova M."/>
            <person name="Belova V."/>
            <person name="Korostin D."/>
            <person name="Efimov B.A."/>
        </authorList>
    </citation>
    <scope>NUCLEOTIDE SEQUENCE</scope>
    <source>
        <strain evidence="9">ASD5720</strain>
    </source>
</reference>
<dbReference type="Pfam" id="PF00589">
    <property type="entry name" value="Phage_integrase"/>
    <property type="match status" value="1"/>
</dbReference>
<evidence type="ECO:0000256" key="5">
    <source>
        <dbReference type="ARBA" id="ARBA00023172"/>
    </source>
</evidence>
<dbReference type="PROSITE" id="PS51898">
    <property type="entry name" value="TYR_RECOMBINASE"/>
    <property type="match status" value="1"/>
</dbReference>
<evidence type="ECO:0000259" key="8">
    <source>
        <dbReference type="PROSITE" id="PS51900"/>
    </source>
</evidence>
<keyword evidence="4 6" id="KW-0238">DNA-binding</keyword>
<evidence type="ECO:0000256" key="4">
    <source>
        <dbReference type="ARBA" id="ARBA00023125"/>
    </source>
</evidence>
<gene>
    <name evidence="9" type="ORF">KTH89_22125</name>
</gene>
<accession>A0A949K1K0</accession>
<dbReference type="AlphaFoldDB" id="A0A949K1K0"/>
<dbReference type="InterPro" id="IPR044068">
    <property type="entry name" value="CB"/>
</dbReference>
<dbReference type="InterPro" id="IPR013762">
    <property type="entry name" value="Integrase-like_cat_sf"/>
</dbReference>
<comment type="function">
    <text evidence="1">Site-specific tyrosine recombinase, which acts by catalyzing the cutting and rejoining of the recombining DNA molecules.</text>
</comment>
<dbReference type="Proteomes" id="UP000712157">
    <property type="component" value="Unassembled WGS sequence"/>
</dbReference>
<keyword evidence="10" id="KW-1185">Reference proteome</keyword>
<dbReference type="GO" id="GO:0006310">
    <property type="term" value="P:DNA recombination"/>
    <property type="evidence" value="ECO:0007669"/>
    <property type="project" value="UniProtKB-KW"/>
</dbReference>
<dbReference type="Gene3D" id="1.10.150.130">
    <property type="match status" value="1"/>
</dbReference>
<dbReference type="InterPro" id="IPR011010">
    <property type="entry name" value="DNA_brk_join_enz"/>
</dbReference>
<evidence type="ECO:0000313" key="10">
    <source>
        <dbReference type="Proteomes" id="UP000712157"/>
    </source>
</evidence>
<comment type="similarity">
    <text evidence="2">Belongs to the 'phage' integrase family.</text>
</comment>
<dbReference type="PANTHER" id="PTHR30349">
    <property type="entry name" value="PHAGE INTEGRASE-RELATED"/>
    <property type="match status" value="1"/>
</dbReference>
<feature type="domain" description="Core-binding (CB)" evidence="8">
    <location>
        <begin position="1"/>
        <end position="79"/>
    </location>
</feature>
<comment type="caution">
    <text evidence="9">The sequence shown here is derived from an EMBL/GenBank/DDBJ whole genome shotgun (WGS) entry which is preliminary data.</text>
</comment>
<dbReference type="InterPro" id="IPR050090">
    <property type="entry name" value="Tyrosine_recombinase_XerCD"/>
</dbReference>
<dbReference type="Pfam" id="PF02899">
    <property type="entry name" value="Phage_int_SAM_1"/>
    <property type="match status" value="1"/>
</dbReference>
<evidence type="ECO:0000256" key="1">
    <source>
        <dbReference type="ARBA" id="ARBA00003283"/>
    </source>
</evidence>
<name>A0A949K1K0_9FIRM</name>
<keyword evidence="5" id="KW-0233">DNA recombination</keyword>
<evidence type="ECO:0000313" key="9">
    <source>
        <dbReference type="EMBL" id="MBU9739235.1"/>
    </source>
</evidence>
<dbReference type="InterPro" id="IPR010998">
    <property type="entry name" value="Integrase_recombinase_N"/>
</dbReference>
<organism evidence="9 10">
    <name type="scientific">Diplocloster agilis</name>
    <dbReference type="NCBI Taxonomy" id="2850323"/>
    <lineage>
        <taxon>Bacteria</taxon>
        <taxon>Bacillati</taxon>
        <taxon>Bacillota</taxon>
        <taxon>Clostridia</taxon>
        <taxon>Lachnospirales</taxon>
        <taxon>Lachnospiraceae</taxon>
        <taxon>Diplocloster</taxon>
    </lineage>
</organism>
<dbReference type="EMBL" id="JAHQCW010000053">
    <property type="protein sequence ID" value="MBU9739235.1"/>
    <property type="molecule type" value="Genomic_DNA"/>
</dbReference>
<keyword evidence="3" id="KW-0229">DNA integration</keyword>
<dbReference type="PROSITE" id="PS51900">
    <property type="entry name" value="CB"/>
    <property type="match status" value="1"/>
</dbReference>
<sequence length="276" mass="32179">MDLPNLTRYLEDLHRQERSAATIEKYKRALTRFYHWMAEKKQLDKDRVIDYKNELTNQFAPAGVNTALAALNGFFRFMSWEDCLVKPLRLQRRTFASKEKELTRREYERLVTAADRKQNNRLSLLLQTLASTGIRASEVRYITVEAVQVRKAVIILKGKTRTILLPEKLCRKLIKYAREQKIGSGELFLTRHGRPLDRKEIWAQMKHLCCAAGVDPGKVFPHNLRHLFARIFYDSQKDIAKLADLLGHSSVETTRIYLLTSGEEHMRALDRLHLIC</sequence>
<evidence type="ECO:0000256" key="6">
    <source>
        <dbReference type="PROSITE-ProRule" id="PRU01248"/>
    </source>
</evidence>
<feature type="domain" description="Tyr recombinase" evidence="7">
    <location>
        <begin position="97"/>
        <end position="271"/>
    </location>
</feature>